<protein>
    <submittedName>
        <fullName evidence="3">Aldo/keto reductase</fullName>
        <ecNumber evidence="3">1.1.1.-</ecNumber>
    </submittedName>
</protein>
<reference evidence="3 4" key="1">
    <citation type="submission" date="2015-09" db="EMBL/GenBank/DDBJ databases">
        <authorList>
            <consortium name="Pathogen Informatics"/>
        </authorList>
    </citation>
    <scope>NUCLEOTIDE SEQUENCE [LARGE SCALE GENOMIC DNA]</scope>
    <source>
        <strain evidence="3 4">2789STDY5608850</strain>
    </source>
</reference>
<dbReference type="CDD" id="cd19082">
    <property type="entry name" value="AKR_AKR10A1_2"/>
    <property type="match status" value="1"/>
</dbReference>
<dbReference type="PANTHER" id="PTHR43364">
    <property type="entry name" value="NADH-SPECIFIC METHYLGLYOXAL REDUCTASE-RELATED"/>
    <property type="match status" value="1"/>
</dbReference>
<proteinExistence type="predicted"/>
<dbReference type="InterPro" id="IPR050523">
    <property type="entry name" value="AKR_Detox_Biosynth"/>
</dbReference>
<evidence type="ECO:0000256" key="1">
    <source>
        <dbReference type="ARBA" id="ARBA00023002"/>
    </source>
</evidence>
<dbReference type="Proteomes" id="UP000095651">
    <property type="component" value="Unassembled WGS sequence"/>
</dbReference>
<dbReference type="SUPFAM" id="SSF51430">
    <property type="entry name" value="NAD(P)-linked oxidoreductase"/>
    <property type="match status" value="1"/>
</dbReference>
<dbReference type="InterPro" id="IPR023210">
    <property type="entry name" value="NADP_OxRdtase_dom"/>
</dbReference>
<dbReference type="PANTHER" id="PTHR43364:SF4">
    <property type="entry name" value="NAD(P)-LINKED OXIDOREDUCTASE SUPERFAMILY PROTEIN"/>
    <property type="match status" value="1"/>
</dbReference>
<evidence type="ECO:0000313" key="4">
    <source>
        <dbReference type="Proteomes" id="UP000095651"/>
    </source>
</evidence>
<dbReference type="GO" id="GO:0005829">
    <property type="term" value="C:cytosol"/>
    <property type="evidence" value="ECO:0007669"/>
    <property type="project" value="TreeGrafter"/>
</dbReference>
<dbReference type="InterPro" id="IPR036812">
    <property type="entry name" value="NAD(P)_OxRdtase_dom_sf"/>
</dbReference>
<name>A0A174CJQ6_9FIRM</name>
<dbReference type="Pfam" id="PF00248">
    <property type="entry name" value="Aldo_ket_red"/>
    <property type="match status" value="1"/>
</dbReference>
<organism evidence="3 4">
    <name type="scientific">Hungatella hathewayi</name>
    <dbReference type="NCBI Taxonomy" id="154046"/>
    <lineage>
        <taxon>Bacteria</taxon>
        <taxon>Bacillati</taxon>
        <taxon>Bacillota</taxon>
        <taxon>Clostridia</taxon>
        <taxon>Lachnospirales</taxon>
        <taxon>Lachnospiraceae</taxon>
        <taxon>Hungatella</taxon>
    </lineage>
</organism>
<keyword evidence="1 3" id="KW-0560">Oxidoreductase</keyword>
<dbReference type="EC" id="1.1.1.-" evidence="3"/>
<dbReference type="RefSeq" id="WP_055654483.1">
    <property type="nucleotide sequence ID" value="NZ_CABIXC010000004.1"/>
</dbReference>
<dbReference type="GO" id="GO:0016491">
    <property type="term" value="F:oxidoreductase activity"/>
    <property type="evidence" value="ECO:0007669"/>
    <property type="project" value="UniProtKB-KW"/>
</dbReference>
<dbReference type="Gene3D" id="3.20.20.100">
    <property type="entry name" value="NADP-dependent oxidoreductase domain"/>
    <property type="match status" value="1"/>
</dbReference>
<accession>A0A174CJQ6</accession>
<gene>
    <name evidence="3" type="primary">iolS_4</name>
    <name evidence="3" type="ORF">ERS852407_01890</name>
</gene>
<sequence>MNYKQLTGTDLLVSDLCLGTVQFGSAIGERRCFEQLDEFTDLGGNFLDTAHVYGDWLPGDRARSERVIGKWLKQSGKRNNYVISTKGAHPKLDSMEVSRVSREAIITDIEESLKCLGADTIDLYFLHRDNESVSVCEILDILEAARKKGYIRYYGCSNWKLKRLKEAQRAAEANHFSGFICNQLMWSLADMNPAGLGDPTLVWMDQENYDYHKEKQLSAMAYMSVAKGYFSKLLKGDTIPENVAAIYENEANYKIAEELKALKACGITPVQACISYFNEQPFTAIPLASFRSIEQMKETVAGCDVTLSMEVRKRINNIKTFVSDL</sequence>
<evidence type="ECO:0000259" key="2">
    <source>
        <dbReference type="Pfam" id="PF00248"/>
    </source>
</evidence>
<feature type="domain" description="NADP-dependent oxidoreductase" evidence="2">
    <location>
        <begin position="16"/>
        <end position="318"/>
    </location>
</feature>
<evidence type="ECO:0000313" key="3">
    <source>
        <dbReference type="EMBL" id="CUO11945.1"/>
    </source>
</evidence>
<dbReference type="EMBL" id="CYZE01000004">
    <property type="protein sequence ID" value="CUO11945.1"/>
    <property type="molecule type" value="Genomic_DNA"/>
</dbReference>
<dbReference type="AlphaFoldDB" id="A0A174CJQ6"/>